<feature type="transmembrane region" description="Helical" evidence="1">
    <location>
        <begin position="24"/>
        <end position="45"/>
    </location>
</feature>
<dbReference type="SUPFAM" id="SSF54523">
    <property type="entry name" value="Pili subunits"/>
    <property type="match status" value="1"/>
</dbReference>
<dbReference type="InterPro" id="IPR045584">
    <property type="entry name" value="Pilin-like"/>
</dbReference>
<keyword evidence="1" id="KW-0472">Membrane</keyword>
<accession>A0A410H1C8</accession>
<dbReference type="Proteomes" id="UP000285478">
    <property type="component" value="Chromosome"/>
</dbReference>
<evidence type="ECO:0000313" key="3">
    <source>
        <dbReference type="Proteomes" id="UP000285478"/>
    </source>
</evidence>
<dbReference type="Pfam" id="PF07963">
    <property type="entry name" value="N_methyl"/>
    <property type="match status" value="1"/>
</dbReference>
<dbReference type="NCBIfam" id="TIGR02532">
    <property type="entry name" value="IV_pilin_GFxxxE"/>
    <property type="match status" value="1"/>
</dbReference>
<sequence length="201" mass="21497">MRFLFLMFEGKSMAHTNHNPRQCGFTLVEIAIVLVIVGLVLGGVLKGQEMIRGAKVKNVNNDAQNIISAVTTYKDRYGAMPGDDSVSTIAVAAGVAGDGDGQLEDGENGAFWAHLRRAGLMKGTGNLSPSHSFGGLVRVDQNPHANAQGNFICFTDMPGDVADIVDRQFDDGIANQGAIQSSDDPTYVIDGTTNYDLCYRL</sequence>
<keyword evidence="1" id="KW-1133">Transmembrane helix</keyword>
<protein>
    <submittedName>
        <fullName evidence="2">Type II secretion system protein</fullName>
    </submittedName>
</protein>
<reference evidence="2 3" key="1">
    <citation type="journal article" date="2018" name="Environ. Microbiol.">
        <title>Genomes of ubiquitous marine and hypersaline Hydrogenovibrio, Thiomicrorhabdus and Thiomicrospira spp. encode a diversity of mechanisms to sustain chemolithoautotrophy in heterogeneous environments.</title>
        <authorList>
            <person name="Scott K.M."/>
            <person name="Williams J."/>
            <person name="Porter C.M.B."/>
            <person name="Russel S."/>
            <person name="Harmer T.L."/>
            <person name="Paul J.H."/>
            <person name="Antonen K.M."/>
            <person name="Bridges M.K."/>
            <person name="Camper G.J."/>
            <person name="Campla C.K."/>
            <person name="Casella L.G."/>
            <person name="Chase E."/>
            <person name="Conrad J.W."/>
            <person name="Cruz M.C."/>
            <person name="Dunlap D.S."/>
            <person name="Duran L."/>
            <person name="Fahsbender E.M."/>
            <person name="Goldsmith D.B."/>
            <person name="Keeley R.F."/>
            <person name="Kondoff M.R."/>
            <person name="Kussy B.I."/>
            <person name="Lane M.K."/>
            <person name="Lawler S."/>
            <person name="Leigh B.A."/>
            <person name="Lewis C."/>
            <person name="Lostal L.M."/>
            <person name="Marking D."/>
            <person name="Mancera P.A."/>
            <person name="McClenthan E.C."/>
            <person name="McIntyre E.A."/>
            <person name="Mine J.A."/>
            <person name="Modi S."/>
            <person name="Moore B.D."/>
            <person name="Morgan W.A."/>
            <person name="Nelson K.M."/>
            <person name="Nguyen K.N."/>
            <person name="Ogburn N."/>
            <person name="Parrino D.G."/>
            <person name="Pedapudi A.D."/>
            <person name="Pelham R.P."/>
            <person name="Preece A.M."/>
            <person name="Rampersad E.A."/>
            <person name="Richardson J.C."/>
            <person name="Rodgers C.M."/>
            <person name="Schaffer B.L."/>
            <person name="Sheridan N.E."/>
            <person name="Solone M.R."/>
            <person name="Staley Z.R."/>
            <person name="Tabuchi M."/>
            <person name="Waide R.J."/>
            <person name="Wanjugi P.W."/>
            <person name="Young S."/>
            <person name="Clum A."/>
            <person name="Daum C."/>
            <person name="Huntemann M."/>
            <person name="Ivanova N."/>
            <person name="Kyrpides N."/>
            <person name="Mikhailova N."/>
            <person name="Palaniappan K."/>
            <person name="Pillay M."/>
            <person name="Reddy T.B.K."/>
            <person name="Shapiro N."/>
            <person name="Stamatis D."/>
            <person name="Varghese N."/>
            <person name="Woyke T."/>
            <person name="Boden R."/>
            <person name="Freyermuth S.K."/>
            <person name="Kerfeld C.A."/>
        </authorList>
    </citation>
    <scope>NUCLEOTIDE SEQUENCE [LARGE SCALE GENOMIC DNA]</scope>
    <source>
        <strain evidence="2 3">JR-2</strain>
    </source>
</reference>
<gene>
    <name evidence="2" type="ORF">EPV75_02965</name>
</gene>
<evidence type="ECO:0000256" key="1">
    <source>
        <dbReference type="SAM" id="Phobius"/>
    </source>
</evidence>
<dbReference type="AlphaFoldDB" id="A0A410H1C8"/>
<organism evidence="2 3">
    <name type="scientific">Hydrogenovibrio thermophilus</name>
    <dbReference type="NCBI Taxonomy" id="265883"/>
    <lineage>
        <taxon>Bacteria</taxon>
        <taxon>Pseudomonadati</taxon>
        <taxon>Pseudomonadota</taxon>
        <taxon>Gammaproteobacteria</taxon>
        <taxon>Thiotrichales</taxon>
        <taxon>Piscirickettsiaceae</taxon>
        <taxon>Hydrogenovibrio</taxon>
    </lineage>
</organism>
<dbReference type="KEGG" id="htr:EPV75_02965"/>
<dbReference type="Gene3D" id="3.30.700.10">
    <property type="entry name" value="Glycoprotein, Type 4 Pilin"/>
    <property type="match status" value="1"/>
</dbReference>
<keyword evidence="3" id="KW-1185">Reference proteome</keyword>
<evidence type="ECO:0000313" key="2">
    <source>
        <dbReference type="EMBL" id="QAB14704.1"/>
    </source>
</evidence>
<proteinExistence type="predicted"/>
<keyword evidence="1" id="KW-0812">Transmembrane</keyword>
<dbReference type="InterPro" id="IPR012902">
    <property type="entry name" value="N_methyl_site"/>
</dbReference>
<dbReference type="EMBL" id="CP035033">
    <property type="protein sequence ID" value="QAB14704.1"/>
    <property type="molecule type" value="Genomic_DNA"/>
</dbReference>
<name>A0A410H1C8_9GAMM</name>